<dbReference type="Proteomes" id="UP001597187">
    <property type="component" value="Unassembled WGS sequence"/>
</dbReference>
<name>A0ABD6AQ61_9EURY</name>
<comment type="caution">
    <text evidence="1">The sequence shown here is derived from an EMBL/GenBank/DDBJ whole genome shotgun (WGS) entry which is preliminary data.</text>
</comment>
<protein>
    <submittedName>
        <fullName evidence="1">DUF192 domain-containing protein</fullName>
    </submittedName>
</protein>
<dbReference type="Gene3D" id="2.60.120.1140">
    <property type="entry name" value="Protein of unknown function DUF192"/>
    <property type="match status" value="1"/>
</dbReference>
<dbReference type="InterPro" id="IPR038695">
    <property type="entry name" value="Saro_0823-like_sf"/>
</dbReference>
<sequence>MRVVHESGRVLASEVETADSILAQGRGLMFRRSIPDDYALVFPFGEQVQRSLHMLFVPFPIDAVWLCDGVVQQVTTMRAWVGFGRGLGDTVVEAPAGTFDDVAPGDRLRIES</sequence>
<dbReference type="EMBL" id="JBHUDC010000001">
    <property type="protein sequence ID" value="MFD1511787.1"/>
    <property type="molecule type" value="Genomic_DNA"/>
</dbReference>
<accession>A0ABD6AQ61</accession>
<evidence type="ECO:0000313" key="2">
    <source>
        <dbReference type="Proteomes" id="UP001597187"/>
    </source>
</evidence>
<reference evidence="1 2" key="1">
    <citation type="journal article" date="2019" name="Int. J. Syst. Evol. Microbiol.">
        <title>The Global Catalogue of Microorganisms (GCM) 10K type strain sequencing project: providing services to taxonomists for standard genome sequencing and annotation.</title>
        <authorList>
            <consortium name="The Broad Institute Genomics Platform"/>
            <consortium name="The Broad Institute Genome Sequencing Center for Infectious Disease"/>
            <person name="Wu L."/>
            <person name="Ma J."/>
        </authorList>
    </citation>
    <scope>NUCLEOTIDE SEQUENCE [LARGE SCALE GENOMIC DNA]</scope>
    <source>
        <strain evidence="1 2">CGMCC 1.12563</strain>
    </source>
</reference>
<dbReference type="InterPro" id="IPR003795">
    <property type="entry name" value="DUF192"/>
</dbReference>
<dbReference type="PANTHER" id="PTHR37953:SF1">
    <property type="entry name" value="UPF0127 PROTEIN MJ1496"/>
    <property type="match status" value="1"/>
</dbReference>
<dbReference type="RefSeq" id="WP_250871772.1">
    <property type="nucleotide sequence ID" value="NZ_JALXFV010000001.1"/>
</dbReference>
<proteinExistence type="predicted"/>
<dbReference type="Pfam" id="PF02643">
    <property type="entry name" value="DUF192"/>
    <property type="match status" value="1"/>
</dbReference>
<organism evidence="1 2">
    <name type="scientific">Halomarina rubra</name>
    <dbReference type="NCBI Taxonomy" id="2071873"/>
    <lineage>
        <taxon>Archaea</taxon>
        <taxon>Methanobacteriati</taxon>
        <taxon>Methanobacteriota</taxon>
        <taxon>Stenosarchaea group</taxon>
        <taxon>Halobacteria</taxon>
        <taxon>Halobacteriales</taxon>
        <taxon>Natronomonadaceae</taxon>
        <taxon>Halomarina</taxon>
    </lineage>
</organism>
<dbReference type="AlphaFoldDB" id="A0ABD6AQ61"/>
<evidence type="ECO:0000313" key="1">
    <source>
        <dbReference type="EMBL" id="MFD1511787.1"/>
    </source>
</evidence>
<dbReference type="PANTHER" id="PTHR37953">
    <property type="entry name" value="UPF0127 PROTEIN MJ1496"/>
    <property type="match status" value="1"/>
</dbReference>
<keyword evidence="2" id="KW-1185">Reference proteome</keyword>
<gene>
    <name evidence="1" type="ORF">ACFSBT_00665</name>
</gene>